<accession>A0A1G1W463</accession>
<name>A0A1G1W463_9BACT</name>
<comment type="caution">
    <text evidence="1">The sequence shown here is derived from an EMBL/GenBank/DDBJ whole genome shotgun (WGS) entry which is preliminary data.</text>
</comment>
<sequence>MAKAKQPEAHVVKPQIAIGKMAPTLTSAPNVVNGIVKDAAGYLLSSVIIVVKDKAGEPVRALKTNKIGQFAISTPLPNGIYMLELEAEGHNFDIVQIELEGEVLAPLEIRAND</sequence>
<evidence type="ECO:0008006" key="3">
    <source>
        <dbReference type="Google" id="ProtNLM"/>
    </source>
</evidence>
<organism evidence="1 2">
    <name type="scientific">Candidatus Woykebacteria bacterium GWA1_44_8</name>
    <dbReference type="NCBI Taxonomy" id="1802591"/>
    <lineage>
        <taxon>Bacteria</taxon>
        <taxon>Candidatus Woykeibacteriota</taxon>
    </lineage>
</organism>
<protein>
    <recommendedName>
        <fullName evidence="3">Carboxypeptidase regulatory-like domain-containing protein</fullName>
    </recommendedName>
</protein>
<dbReference type="AlphaFoldDB" id="A0A1G1W463"/>
<reference evidence="1 2" key="1">
    <citation type="journal article" date="2016" name="Nat. Commun.">
        <title>Thousands of microbial genomes shed light on interconnected biogeochemical processes in an aquifer system.</title>
        <authorList>
            <person name="Anantharaman K."/>
            <person name="Brown C.T."/>
            <person name="Hug L.A."/>
            <person name="Sharon I."/>
            <person name="Castelle C.J."/>
            <person name="Probst A.J."/>
            <person name="Thomas B.C."/>
            <person name="Singh A."/>
            <person name="Wilkins M.J."/>
            <person name="Karaoz U."/>
            <person name="Brodie E.L."/>
            <person name="Williams K.H."/>
            <person name="Hubbard S.S."/>
            <person name="Banfield J.F."/>
        </authorList>
    </citation>
    <scope>NUCLEOTIDE SEQUENCE [LARGE SCALE GENOMIC DNA]</scope>
</reference>
<evidence type="ECO:0000313" key="1">
    <source>
        <dbReference type="EMBL" id="OGY22466.1"/>
    </source>
</evidence>
<proteinExistence type="predicted"/>
<dbReference type="InterPro" id="IPR008969">
    <property type="entry name" value="CarboxyPept-like_regulatory"/>
</dbReference>
<dbReference type="Gene3D" id="2.60.40.1120">
    <property type="entry name" value="Carboxypeptidase-like, regulatory domain"/>
    <property type="match status" value="1"/>
</dbReference>
<dbReference type="Proteomes" id="UP000176299">
    <property type="component" value="Unassembled WGS sequence"/>
</dbReference>
<gene>
    <name evidence="1" type="ORF">A2113_01670</name>
</gene>
<evidence type="ECO:0000313" key="2">
    <source>
        <dbReference type="Proteomes" id="UP000176299"/>
    </source>
</evidence>
<dbReference type="SUPFAM" id="SSF49464">
    <property type="entry name" value="Carboxypeptidase regulatory domain-like"/>
    <property type="match status" value="1"/>
</dbReference>
<dbReference type="EMBL" id="MHCN01000006">
    <property type="protein sequence ID" value="OGY22466.1"/>
    <property type="molecule type" value="Genomic_DNA"/>
</dbReference>